<feature type="chain" id="PRO_5040247455" evidence="2">
    <location>
        <begin position="24"/>
        <end position="279"/>
    </location>
</feature>
<keyword evidence="3" id="KW-0804">Transcription</keyword>
<dbReference type="Proteomes" id="UP000827724">
    <property type="component" value="Unassembled WGS sequence"/>
</dbReference>
<feature type="signal peptide" evidence="2">
    <location>
        <begin position="1"/>
        <end position="23"/>
    </location>
</feature>
<dbReference type="GO" id="GO:0000428">
    <property type="term" value="C:DNA-directed RNA polymerase complex"/>
    <property type="evidence" value="ECO:0007669"/>
    <property type="project" value="UniProtKB-KW"/>
</dbReference>
<comment type="caution">
    <text evidence="3">The sequence shown here is derived from an EMBL/GenBank/DDBJ whole genome shotgun (WGS) entry which is preliminary data.</text>
</comment>
<sequence>MAPSVSLQLSPFLLLLLLYRLCPQHFPPSTTTSKLFVLYTLASQLLIRRASALSLLRHLLLLLLAHVLVAAIFALHCLARAAHLAQRALLALYADVAKGVELSVQGVAAHLALVDASSSPPSPAASSSGPSPDLPVACGPPPDELFRLRLLQGLPSPLPALLYASSSRLRTFARPPALGVHGPILSRLCAVASLYDRAAWSLCIARIRFVLLVNRLVEPVFRAWSHLVSLCGLYSPIMAIFSLHFVFWAILLSMGELFAFWACLLSMLWMLSLLSHIPL</sequence>
<feature type="transmembrane region" description="Helical" evidence="1">
    <location>
        <begin position="59"/>
        <end position="79"/>
    </location>
</feature>
<evidence type="ECO:0000313" key="4">
    <source>
        <dbReference type="Proteomes" id="UP000827724"/>
    </source>
</evidence>
<dbReference type="EMBL" id="JAIWOZ010000002">
    <property type="protein sequence ID" value="KAH6608670.1"/>
    <property type="molecule type" value="Genomic_DNA"/>
</dbReference>
<gene>
    <name evidence="3" type="ORF">Trco_002016</name>
</gene>
<evidence type="ECO:0000313" key="3">
    <source>
        <dbReference type="EMBL" id="KAH6608670.1"/>
    </source>
</evidence>
<keyword evidence="2" id="KW-0732">Signal</keyword>
<proteinExistence type="predicted"/>
<accession>A0A9P8QS04</accession>
<evidence type="ECO:0000256" key="1">
    <source>
        <dbReference type="SAM" id="Phobius"/>
    </source>
</evidence>
<feature type="transmembrane region" description="Helical" evidence="1">
    <location>
        <begin position="227"/>
        <end position="251"/>
    </location>
</feature>
<evidence type="ECO:0000256" key="2">
    <source>
        <dbReference type="SAM" id="SignalP"/>
    </source>
</evidence>
<feature type="transmembrane region" description="Helical" evidence="1">
    <location>
        <begin position="257"/>
        <end position="277"/>
    </location>
</feature>
<keyword evidence="3" id="KW-0240">DNA-directed RNA polymerase</keyword>
<keyword evidence="1" id="KW-1133">Transmembrane helix</keyword>
<name>A0A9P8QS04_9HYPO</name>
<keyword evidence="1" id="KW-0812">Transmembrane</keyword>
<dbReference type="AlphaFoldDB" id="A0A9P8QS04"/>
<protein>
    <submittedName>
        <fullName evidence="3">Dna-directed rna polymerase ii subunit rpb1</fullName>
    </submittedName>
</protein>
<dbReference type="OrthoDB" id="4893692at2759"/>
<reference evidence="3" key="1">
    <citation type="submission" date="2021-08" db="EMBL/GenBank/DDBJ databases">
        <title>Chromosome-Level Trichoderma cornu-damae using Hi-C Data.</title>
        <authorList>
            <person name="Kim C.S."/>
        </authorList>
    </citation>
    <scope>NUCLEOTIDE SEQUENCE</scope>
    <source>
        <strain evidence="3">KA19-0412C</strain>
    </source>
</reference>
<keyword evidence="4" id="KW-1185">Reference proteome</keyword>
<keyword evidence="1" id="KW-0472">Membrane</keyword>
<organism evidence="3 4">
    <name type="scientific">Trichoderma cornu-damae</name>
    <dbReference type="NCBI Taxonomy" id="654480"/>
    <lineage>
        <taxon>Eukaryota</taxon>
        <taxon>Fungi</taxon>
        <taxon>Dikarya</taxon>
        <taxon>Ascomycota</taxon>
        <taxon>Pezizomycotina</taxon>
        <taxon>Sordariomycetes</taxon>
        <taxon>Hypocreomycetidae</taxon>
        <taxon>Hypocreales</taxon>
        <taxon>Hypocreaceae</taxon>
        <taxon>Trichoderma</taxon>
    </lineage>
</organism>